<keyword evidence="2" id="KW-1185">Reference proteome</keyword>
<sequence length="104" mass="11078">MTSVCPSEDSPARPGYSLTKGEHAHAGKLPGTWRREGTRRGISDQRSALRRCVSVPVAAKQTRPPLSQPRSANLPAGTVVNPNREHAANELSDNLPGEAPATKC</sequence>
<comment type="caution">
    <text evidence="1">The sequence shown here is derived from an EMBL/GenBank/DDBJ whole genome shotgun (WGS) entry which is preliminary data.</text>
</comment>
<dbReference type="Proteomes" id="UP001157502">
    <property type="component" value="Chromosome 32"/>
</dbReference>
<evidence type="ECO:0000313" key="2">
    <source>
        <dbReference type="Proteomes" id="UP001157502"/>
    </source>
</evidence>
<dbReference type="EMBL" id="CM055759">
    <property type="protein sequence ID" value="KAJ7987597.1"/>
    <property type="molecule type" value="Genomic_DNA"/>
</dbReference>
<protein>
    <submittedName>
        <fullName evidence="1">Uncharacterized protein</fullName>
    </submittedName>
</protein>
<name>A0ACC2F8D0_DALPE</name>
<accession>A0ACC2F8D0</accession>
<organism evidence="1 2">
    <name type="scientific">Dallia pectoralis</name>
    <name type="common">Alaska blackfish</name>
    <dbReference type="NCBI Taxonomy" id="75939"/>
    <lineage>
        <taxon>Eukaryota</taxon>
        <taxon>Metazoa</taxon>
        <taxon>Chordata</taxon>
        <taxon>Craniata</taxon>
        <taxon>Vertebrata</taxon>
        <taxon>Euteleostomi</taxon>
        <taxon>Actinopterygii</taxon>
        <taxon>Neopterygii</taxon>
        <taxon>Teleostei</taxon>
        <taxon>Protacanthopterygii</taxon>
        <taxon>Esociformes</taxon>
        <taxon>Umbridae</taxon>
        <taxon>Dallia</taxon>
    </lineage>
</organism>
<reference evidence="1" key="1">
    <citation type="submission" date="2021-05" db="EMBL/GenBank/DDBJ databases">
        <authorList>
            <person name="Pan Q."/>
            <person name="Jouanno E."/>
            <person name="Zahm M."/>
            <person name="Klopp C."/>
            <person name="Cabau C."/>
            <person name="Louis A."/>
            <person name="Berthelot C."/>
            <person name="Parey E."/>
            <person name="Roest Crollius H."/>
            <person name="Montfort J."/>
            <person name="Robinson-Rechavi M."/>
            <person name="Bouchez O."/>
            <person name="Lampietro C."/>
            <person name="Lopez Roques C."/>
            <person name="Donnadieu C."/>
            <person name="Postlethwait J."/>
            <person name="Bobe J."/>
            <person name="Dillon D."/>
            <person name="Chandos A."/>
            <person name="von Hippel F."/>
            <person name="Guiguen Y."/>
        </authorList>
    </citation>
    <scope>NUCLEOTIDE SEQUENCE</scope>
    <source>
        <strain evidence="1">YG-Jan2019</strain>
    </source>
</reference>
<evidence type="ECO:0000313" key="1">
    <source>
        <dbReference type="EMBL" id="KAJ7987597.1"/>
    </source>
</evidence>
<gene>
    <name evidence="1" type="ORF">DPEC_G00328130</name>
</gene>
<proteinExistence type="predicted"/>